<accession>A0A9Q4B5N8</accession>
<dbReference type="Proteomes" id="UP001057753">
    <property type="component" value="Unassembled WGS sequence"/>
</dbReference>
<comment type="caution">
    <text evidence="1">The sequence shown here is derived from an EMBL/GenBank/DDBJ whole genome shotgun (WGS) entry which is preliminary data.</text>
</comment>
<dbReference type="InterPro" id="IPR036388">
    <property type="entry name" value="WH-like_DNA-bd_sf"/>
</dbReference>
<dbReference type="EMBL" id="JABXYM010000002">
    <property type="protein sequence ID" value="MCR6098784.1"/>
    <property type="molecule type" value="Genomic_DNA"/>
</dbReference>
<evidence type="ECO:0000313" key="2">
    <source>
        <dbReference type="Proteomes" id="UP001057753"/>
    </source>
</evidence>
<organism evidence="1 2">
    <name type="scientific">Salipaludibacillus agaradhaerens</name>
    <name type="common">Bacillus agaradhaerens</name>
    <dbReference type="NCBI Taxonomy" id="76935"/>
    <lineage>
        <taxon>Bacteria</taxon>
        <taxon>Bacillati</taxon>
        <taxon>Bacillota</taxon>
        <taxon>Bacilli</taxon>
        <taxon>Bacillales</taxon>
        <taxon>Bacillaceae</taxon>
    </lineage>
</organism>
<sequence>MSNLNEITKLIFDDISYKIIKETSKQVLTRKELSRILKVPSSNLYYKINKLLHVDALRIKEQKQIGNLIENGYSSEHIFDDNIILNKSYLRQNFEPFLHYYLLNQKKMLDLLEEDLNSESHEDNTKIIIGNVKLSPENWTEFHQLVSQFLEKHESTDNDASTIELVITAAKEEKYK</sequence>
<name>A0A9Q4B5N8_SALAG</name>
<proteinExistence type="predicted"/>
<dbReference type="Gene3D" id="1.10.10.10">
    <property type="entry name" value="Winged helix-like DNA-binding domain superfamily/Winged helix DNA-binding domain"/>
    <property type="match status" value="1"/>
</dbReference>
<dbReference type="AlphaFoldDB" id="A0A9Q4B5N8"/>
<dbReference type="RefSeq" id="WP_257823168.1">
    <property type="nucleotide sequence ID" value="NZ_JABXYM010000002.1"/>
</dbReference>
<reference evidence="1" key="1">
    <citation type="submission" date="2020-06" db="EMBL/GenBank/DDBJ databases">
        <title>Insight into the genomes of haloalkaliphilic bacilli from Kenyan soda lakes.</title>
        <authorList>
            <person name="Mwirichia R."/>
            <person name="Villamizar G.C."/>
            <person name="Poehlein A."/>
            <person name="Mugweru J."/>
            <person name="Kipnyargis A."/>
            <person name="Kiplimo D."/>
            <person name="Orwa P."/>
            <person name="Daniel R."/>
        </authorList>
    </citation>
    <scope>NUCLEOTIDE SEQUENCE</scope>
    <source>
        <strain evidence="1">B1096_S55</strain>
    </source>
</reference>
<keyword evidence="2" id="KW-1185">Reference proteome</keyword>
<evidence type="ECO:0000313" key="1">
    <source>
        <dbReference type="EMBL" id="MCR6098784.1"/>
    </source>
</evidence>
<protein>
    <submittedName>
        <fullName evidence="1">Helix-turn-helix transcriptional regulator</fullName>
    </submittedName>
</protein>
<gene>
    <name evidence="1" type="ORF">HXA33_19930</name>
</gene>